<dbReference type="OrthoDB" id="5244605at2"/>
<evidence type="ECO:0008006" key="4">
    <source>
        <dbReference type="Google" id="ProtNLM"/>
    </source>
</evidence>
<reference evidence="2 3" key="1">
    <citation type="submission" date="2019-09" db="EMBL/GenBank/DDBJ databases">
        <title>Phylogeny of genus Pseudoclavibacter and closely related genus.</title>
        <authorList>
            <person name="Li Y."/>
        </authorList>
    </citation>
    <scope>NUCLEOTIDE SEQUENCE [LARGE SCALE GENOMIC DNA]</scope>
    <source>
        <strain evidence="2 3">EGI 60007</strain>
    </source>
</reference>
<name>A0A6H9WFS0_9MICO</name>
<feature type="region of interest" description="Disordered" evidence="1">
    <location>
        <begin position="1"/>
        <end position="46"/>
    </location>
</feature>
<feature type="compositionally biased region" description="Basic and acidic residues" evidence="1">
    <location>
        <begin position="14"/>
        <end position="24"/>
    </location>
</feature>
<evidence type="ECO:0000256" key="1">
    <source>
        <dbReference type="SAM" id="MobiDB-lite"/>
    </source>
</evidence>
<keyword evidence="3" id="KW-1185">Reference proteome</keyword>
<gene>
    <name evidence="2" type="ORF">F8O04_06145</name>
</gene>
<sequence>MHDREFRAAGGPAEARRDDLRDDPALAPMPPRVEREHPSPAISTGTMDRYLAIQRPVVLAQIRRLRRKHPDATPAELLRRIELQFLNTVTATGGGTGAAAVVPGIGTAASLAISGAETIAFLEMTALYGQAVAELHGLALADPVRARTLVQSLIVGEVAKDIITQLAGQVTGKGPSKQDYWGELVARGLPRVLVSDAAVRIRDAFLRRFVASATGRTLGRIIPFGVGAVVGGAGNRMLAKRIVRNAAEAFGPVPASFPLDLHPDALVREDDSQRSALEMSKRGPFAFFRLPRHATMAELEP</sequence>
<dbReference type="RefSeq" id="WP_158028394.1">
    <property type="nucleotide sequence ID" value="NZ_BMHG01000001.1"/>
</dbReference>
<comment type="caution">
    <text evidence="2">The sequence shown here is derived from an EMBL/GenBank/DDBJ whole genome shotgun (WGS) entry which is preliminary data.</text>
</comment>
<evidence type="ECO:0000313" key="3">
    <source>
        <dbReference type="Proteomes" id="UP000431744"/>
    </source>
</evidence>
<dbReference type="EMBL" id="WBJY01000001">
    <property type="protein sequence ID" value="KAB1649809.1"/>
    <property type="molecule type" value="Genomic_DNA"/>
</dbReference>
<accession>A0A6H9WFS0</accession>
<evidence type="ECO:0000313" key="2">
    <source>
        <dbReference type="EMBL" id="KAB1649809.1"/>
    </source>
</evidence>
<proteinExistence type="predicted"/>
<dbReference type="AlphaFoldDB" id="A0A6H9WFS0"/>
<organism evidence="2 3">
    <name type="scientific">Pseudoclavibacter endophyticus</name>
    <dbReference type="NCBI Taxonomy" id="1778590"/>
    <lineage>
        <taxon>Bacteria</taxon>
        <taxon>Bacillati</taxon>
        <taxon>Actinomycetota</taxon>
        <taxon>Actinomycetes</taxon>
        <taxon>Micrococcales</taxon>
        <taxon>Microbacteriaceae</taxon>
        <taxon>Pseudoclavibacter</taxon>
    </lineage>
</organism>
<protein>
    <recommendedName>
        <fullName evidence="4">EcsC family protein</fullName>
    </recommendedName>
</protein>
<dbReference type="Proteomes" id="UP000431744">
    <property type="component" value="Unassembled WGS sequence"/>
</dbReference>